<dbReference type="Proteomes" id="UP001266357">
    <property type="component" value="Unassembled WGS sequence"/>
</dbReference>
<keyword evidence="7 9" id="KW-0807">Transducer</keyword>
<evidence type="ECO:0000256" key="6">
    <source>
        <dbReference type="ARBA" id="ARBA00023136"/>
    </source>
</evidence>
<name>A0ABU3A3L0_9GAMM</name>
<keyword evidence="3" id="KW-0145">Chemotaxis</keyword>
<organism evidence="15 16">
    <name type="scientific">Thalassotalea castellviae</name>
    <dbReference type="NCBI Taxonomy" id="3075612"/>
    <lineage>
        <taxon>Bacteria</taxon>
        <taxon>Pseudomonadati</taxon>
        <taxon>Pseudomonadota</taxon>
        <taxon>Gammaproteobacteria</taxon>
        <taxon>Alteromonadales</taxon>
        <taxon>Colwelliaceae</taxon>
        <taxon>Thalassotalea</taxon>
    </lineage>
</organism>
<dbReference type="SUPFAM" id="SSF58104">
    <property type="entry name" value="Methyl-accepting chemotaxis protein (MCP) signaling domain"/>
    <property type="match status" value="1"/>
</dbReference>
<dbReference type="EMBL" id="JAVRIF010000003">
    <property type="protein sequence ID" value="MDT0603571.1"/>
    <property type="molecule type" value="Genomic_DNA"/>
</dbReference>
<evidence type="ECO:0000259" key="14">
    <source>
        <dbReference type="PROSITE" id="PS50885"/>
    </source>
</evidence>
<proteinExistence type="inferred from homology"/>
<reference evidence="15 16" key="1">
    <citation type="submission" date="2023-09" db="EMBL/GenBank/DDBJ databases">
        <authorList>
            <person name="Rey-Velasco X."/>
        </authorList>
    </citation>
    <scope>NUCLEOTIDE SEQUENCE [LARGE SCALE GENOMIC DNA]</scope>
    <source>
        <strain evidence="15 16">W431</strain>
    </source>
</reference>
<protein>
    <submittedName>
        <fullName evidence="15">Methyl-accepting chemotaxis protein</fullName>
    </submittedName>
</protein>
<evidence type="ECO:0000259" key="13">
    <source>
        <dbReference type="PROSITE" id="PS50111"/>
    </source>
</evidence>
<dbReference type="Gene3D" id="3.30.450.20">
    <property type="entry name" value="PAS domain"/>
    <property type="match status" value="1"/>
</dbReference>
<dbReference type="PANTHER" id="PTHR32089:SF112">
    <property type="entry name" value="LYSOZYME-LIKE PROTEIN-RELATED"/>
    <property type="match status" value="1"/>
</dbReference>
<feature type="compositionally biased region" description="Polar residues" evidence="11">
    <location>
        <begin position="439"/>
        <end position="452"/>
    </location>
</feature>
<dbReference type="PANTHER" id="PTHR32089">
    <property type="entry name" value="METHYL-ACCEPTING CHEMOTAXIS PROTEIN MCPB"/>
    <property type="match status" value="1"/>
</dbReference>
<feature type="domain" description="Methyl-accepting transducer" evidence="13">
    <location>
        <begin position="376"/>
        <end position="612"/>
    </location>
</feature>
<accession>A0ABU3A3L0</accession>
<dbReference type="InterPro" id="IPR004090">
    <property type="entry name" value="Chemotax_Me-accpt_rcpt"/>
</dbReference>
<evidence type="ECO:0000256" key="5">
    <source>
        <dbReference type="ARBA" id="ARBA00022989"/>
    </source>
</evidence>
<comment type="similarity">
    <text evidence="8">Belongs to the methyl-accepting chemotaxis (MCP) protein family.</text>
</comment>
<feature type="transmembrane region" description="Helical" evidence="12">
    <location>
        <begin position="298"/>
        <end position="316"/>
    </location>
</feature>
<dbReference type="Pfam" id="PF00672">
    <property type="entry name" value="HAMP"/>
    <property type="match status" value="1"/>
</dbReference>
<sequence length="649" mass="71829">MNISNWFTNRSIRQTLIAVITTSLITLSIFSLALNNFIFSNVFQHNIEQDLLPNQLAKVESRIREQLSTPIELSKGIAQNKFLLDWAVAGESENGQGQLIDYLENLRKENNAFTVYWVSNISQNYYTQTGISRQVTPQDDAWFYQFLKTDKPYEISFDIEKGTTKLTAFINYRVRHQGEDIAIAGFGYPVDEISKSILRNKVGEQGYVFVTDNQGNVLIHPQLSSLNNQKLSQLNGFSQVSNKLLSSNSGYVYDDVTYNDEDFYVASVGLPELNWKIVAMLPKAEPLSKIHSALAQTALLNAVIVAIFIFLMVILANRITKPILNIGERLLAMAGKGGDLTHTLEEKGNDELALLAKGFNAIIGKVKEIMVEIKQNEKVMSASFEQLSAMAAKVNSLVADQQIESDSVATATNEMSHSIQEVSELATSTASKTEKSEEQINTSNHRVDDSSNVMQQLQESNRITQEKIVSLAEQTQMISSVVDTISSISEQTNLLALNAAIEAARAGEQGRGFAVVADEVRTLAGRTQSSTQEINDVIKRLQTQANETVTAMEENTELASEGLNKTNEAKDVLSEVVGEINEITTMNVQVATATQEQSSVINELNQNVTKIADMAVEISNLSDNTAAIMNELNQQKQQLENLVSQFKTE</sequence>
<feature type="coiled-coil region" evidence="10">
    <location>
        <begin position="618"/>
        <end position="649"/>
    </location>
</feature>
<evidence type="ECO:0000313" key="16">
    <source>
        <dbReference type="Proteomes" id="UP001266357"/>
    </source>
</evidence>
<evidence type="ECO:0000256" key="2">
    <source>
        <dbReference type="ARBA" id="ARBA00022475"/>
    </source>
</evidence>
<dbReference type="RefSeq" id="WP_311579960.1">
    <property type="nucleotide sequence ID" value="NZ_JAVRIF010000003.1"/>
</dbReference>
<evidence type="ECO:0000256" key="12">
    <source>
        <dbReference type="SAM" id="Phobius"/>
    </source>
</evidence>
<dbReference type="InterPro" id="IPR003660">
    <property type="entry name" value="HAMP_dom"/>
</dbReference>
<evidence type="ECO:0000256" key="10">
    <source>
        <dbReference type="SAM" id="Coils"/>
    </source>
</evidence>
<feature type="domain" description="HAMP" evidence="14">
    <location>
        <begin position="317"/>
        <end position="371"/>
    </location>
</feature>
<evidence type="ECO:0000256" key="8">
    <source>
        <dbReference type="ARBA" id="ARBA00029447"/>
    </source>
</evidence>
<keyword evidence="5 12" id="KW-1133">Transmembrane helix</keyword>
<evidence type="ECO:0000256" key="7">
    <source>
        <dbReference type="ARBA" id="ARBA00023224"/>
    </source>
</evidence>
<feature type="region of interest" description="Disordered" evidence="11">
    <location>
        <begin position="427"/>
        <end position="452"/>
    </location>
</feature>
<gene>
    <name evidence="15" type="ORF">RM573_08185</name>
</gene>
<dbReference type="InterPro" id="IPR004089">
    <property type="entry name" value="MCPsignal_dom"/>
</dbReference>
<keyword evidence="16" id="KW-1185">Reference proteome</keyword>
<dbReference type="PROSITE" id="PS50111">
    <property type="entry name" value="CHEMOTAXIS_TRANSDUC_2"/>
    <property type="match status" value="1"/>
</dbReference>
<dbReference type="InterPro" id="IPR033479">
    <property type="entry name" value="dCache_1"/>
</dbReference>
<dbReference type="CDD" id="cd11386">
    <property type="entry name" value="MCP_signal"/>
    <property type="match status" value="1"/>
</dbReference>
<comment type="caution">
    <text evidence="15">The sequence shown here is derived from an EMBL/GenBank/DDBJ whole genome shotgun (WGS) entry which is preliminary data.</text>
</comment>
<keyword evidence="10" id="KW-0175">Coiled coil</keyword>
<keyword evidence="4 12" id="KW-0812">Transmembrane</keyword>
<dbReference type="SMART" id="SM00283">
    <property type="entry name" value="MA"/>
    <property type="match status" value="1"/>
</dbReference>
<feature type="transmembrane region" description="Helical" evidence="12">
    <location>
        <begin position="12"/>
        <end position="34"/>
    </location>
</feature>
<evidence type="ECO:0000256" key="4">
    <source>
        <dbReference type="ARBA" id="ARBA00022692"/>
    </source>
</evidence>
<dbReference type="Pfam" id="PF02743">
    <property type="entry name" value="dCache_1"/>
    <property type="match status" value="1"/>
</dbReference>
<evidence type="ECO:0000256" key="1">
    <source>
        <dbReference type="ARBA" id="ARBA00004651"/>
    </source>
</evidence>
<dbReference type="PROSITE" id="PS50885">
    <property type="entry name" value="HAMP"/>
    <property type="match status" value="1"/>
</dbReference>
<dbReference type="Gene3D" id="1.10.287.950">
    <property type="entry name" value="Methyl-accepting chemotaxis protein"/>
    <property type="match status" value="1"/>
</dbReference>
<keyword evidence="6 12" id="KW-0472">Membrane</keyword>
<evidence type="ECO:0000256" key="9">
    <source>
        <dbReference type="PROSITE-ProRule" id="PRU00284"/>
    </source>
</evidence>
<comment type="subcellular location">
    <subcellularLocation>
        <location evidence="1">Cell membrane</location>
        <topology evidence="1">Multi-pass membrane protein</topology>
    </subcellularLocation>
</comment>
<keyword evidence="2" id="KW-1003">Cell membrane</keyword>
<evidence type="ECO:0000256" key="11">
    <source>
        <dbReference type="SAM" id="MobiDB-lite"/>
    </source>
</evidence>
<dbReference type="CDD" id="cd06225">
    <property type="entry name" value="HAMP"/>
    <property type="match status" value="1"/>
</dbReference>
<dbReference type="Pfam" id="PF00015">
    <property type="entry name" value="MCPsignal"/>
    <property type="match status" value="1"/>
</dbReference>
<evidence type="ECO:0000313" key="15">
    <source>
        <dbReference type="EMBL" id="MDT0603571.1"/>
    </source>
</evidence>
<dbReference type="SMART" id="SM00304">
    <property type="entry name" value="HAMP"/>
    <property type="match status" value="1"/>
</dbReference>
<dbReference type="PRINTS" id="PR00260">
    <property type="entry name" value="CHEMTRNSDUCR"/>
</dbReference>
<evidence type="ECO:0000256" key="3">
    <source>
        <dbReference type="ARBA" id="ARBA00022500"/>
    </source>
</evidence>
<dbReference type="CDD" id="cd12912">
    <property type="entry name" value="PDC2_MCP_like"/>
    <property type="match status" value="1"/>
</dbReference>